<evidence type="ECO:0000256" key="1">
    <source>
        <dbReference type="ARBA" id="ARBA00004430"/>
    </source>
</evidence>
<feature type="compositionally biased region" description="Acidic residues" evidence="4">
    <location>
        <begin position="294"/>
        <end position="306"/>
    </location>
</feature>
<dbReference type="InterPro" id="IPR052410">
    <property type="entry name" value="DRC5"/>
</dbReference>
<dbReference type="PANTHER" id="PTHR24107:SF2">
    <property type="entry name" value="NLR FAMILY CARD DOMAIN CONTAINING 3"/>
    <property type="match status" value="1"/>
</dbReference>
<organism evidence="5 6">
    <name type="scientific">Cymbomonas tetramitiformis</name>
    <dbReference type="NCBI Taxonomy" id="36881"/>
    <lineage>
        <taxon>Eukaryota</taxon>
        <taxon>Viridiplantae</taxon>
        <taxon>Chlorophyta</taxon>
        <taxon>Pyramimonadophyceae</taxon>
        <taxon>Pyramimonadales</taxon>
        <taxon>Pyramimonadaceae</taxon>
        <taxon>Cymbomonas</taxon>
    </lineage>
</organism>
<dbReference type="SUPFAM" id="SSF52047">
    <property type="entry name" value="RNI-like"/>
    <property type="match status" value="1"/>
</dbReference>
<dbReference type="InterPro" id="IPR032675">
    <property type="entry name" value="LRR_dom_sf"/>
</dbReference>
<dbReference type="GO" id="GO:0005930">
    <property type="term" value="C:axoneme"/>
    <property type="evidence" value="ECO:0007669"/>
    <property type="project" value="UniProtKB-SubCell"/>
</dbReference>
<sequence>MPLRIPGKTLIILNCTLGRLGFFKMGKARATGVQKEWHNGVEHLPISMWSWQGRRQDKHLPWEWESTQLTANQWPPVALGNSNRDVFMPWEWETPKSVDGTGLPPIAQFPATSPKPTRAAEAYGYRPDTPSSQYSRPGTPNTSQTYDIFCSPTTRGTTPQTSGSHFCRQLVTDWSGLGVTPRWRGAPERCRNCGHMTTSCTCVVKFANSPFPCDPERPDFDPTRPWTAPEVYTSLDSLTGSGRPLTPSEQRARKTDDIMRVLTAVRTAASNQEQKALEEERTKASNDAKASNEASEEAAAPEEEIPLDALSGNVKSLLMMKSMEPPRQKVPEVVADFKNVKLTLEDVELISKTLSEVPVCTKLVYSCCELQASELDVVSKVLPRLTVLSHLDLSTNALGLAGMKKLAPVLPSMVQLKSINLRYTKLNQEALAELGAAFPSLTQLHTLDVRGNSFGDEGLEELCCHVSALVSLKMLDVGGNRLGARGMKALAKILPNLRGLDTLDVGENFNFGEEGAKELANGIGHLVDMRVLRIGYNKIGDAGVKWIILGLHGKLGVTTKTRLKGKLKIKMGVSDLRTLDLGGNGITTAGVKELSVGAQALKSLRHLNLRYNNLGMTGVQELVKFVSGFSHLQSLGLEGNKMGDAGVLQLVSIFSR</sequence>
<evidence type="ECO:0000256" key="2">
    <source>
        <dbReference type="ARBA" id="ARBA00022490"/>
    </source>
</evidence>
<keyword evidence="2" id="KW-0963">Cytoplasm</keyword>
<dbReference type="InterPro" id="IPR001611">
    <property type="entry name" value="Leu-rich_rpt"/>
</dbReference>
<comment type="caution">
    <text evidence="5">The sequence shown here is derived from an EMBL/GenBank/DDBJ whole genome shotgun (WGS) entry which is preliminary data.</text>
</comment>
<accession>A0AAE0CBM9</accession>
<dbReference type="Gene3D" id="3.80.10.10">
    <property type="entry name" value="Ribonuclease Inhibitor"/>
    <property type="match status" value="2"/>
</dbReference>
<keyword evidence="6" id="KW-1185">Reference proteome</keyword>
<reference evidence="5 6" key="1">
    <citation type="journal article" date="2015" name="Genome Biol. Evol.">
        <title>Comparative Genomics of a Bacterivorous Green Alga Reveals Evolutionary Causalities and Consequences of Phago-Mixotrophic Mode of Nutrition.</title>
        <authorList>
            <person name="Burns J.A."/>
            <person name="Paasch A."/>
            <person name="Narechania A."/>
            <person name="Kim E."/>
        </authorList>
    </citation>
    <scope>NUCLEOTIDE SEQUENCE [LARGE SCALE GENOMIC DNA]</scope>
    <source>
        <strain evidence="5 6">PLY_AMNH</strain>
    </source>
</reference>
<name>A0AAE0CBM9_9CHLO</name>
<feature type="region of interest" description="Disordered" evidence="4">
    <location>
        <begin position="108"/>
        <end position="164"/>
    </location>
</feature>
<comment type="subcellular location">
    <subcellularLocation>
        <location evidence="1">Cytoplasm</location>
        <location evidence="1">Cytoskeleton</location>
        <location evidence="1">Cilium axoneme</location>
    </subcellularLocation>
</comment>
<evidence type="ECO:0000313" key="6">
    <source>
        <dbReference type="Proteomes" id="UP001190700"/>
    </source>
</evidence>
<keyword evidence="3" id="KW-0206">Cytoskeleton</keyword>
<feature type="region of interest" description="Disordered" evidence="4">
    <location>
        <begin position="269"/>
        <end position="306"/>
    </location>
</feature>
<dbReference type="PANTHER" id="PTHR24107">
    <property type="entry name" value="YNEIN REGULATORY COMPLEX SUBUNIT 5"/>
    <property type="match status" value="1"/>
</dbReference>
<dbReference type="Proteomes" id="UP001190700">
    <property type="component" value="Unassembled WGS sequence"/>
</dbReference>
<gene>
    <name evidence="5" type="ORF">CYMTET_39314</name>
</gene>
<dbReference type="Pfam" id="PF13516">
    <property type="entry name" value="LRR_6"/>
    <property type="match status" value="7"/>
</dbReference>
<feature type="compositionally biased region" description="Polar residues" evidence="4">
    <location>
        <begin position="129"/>
        <end position="164"/>
    </location>
</feature>
<evidence type="ECO:0000313" key="5">
    <source>
        <dbReference type="EMBL" id="KAK3251344.1"/>
    </source>
</evidence>
<proteinExistence type="predicted"/>
<evidence type="ECO:0000256" key="4">
    <source>
        <dbReference type="SAM" id="MobiDB-lite"/>
    </source>
</evidence>
<dbReference type="EMBL" id="LGRX02026103">
    <property type="protein sequence ID" value="KAK3251344.1"/>
    <property type="molecule type" value="Genomic_DNA"/>
</dbReference>
<evidence type="ECO:0000256" key="3">
    <source>
        <dbReference type="ARBA" id="ARBA00023212"/>
    </source>
</evidence>
<dbReference type="AlphaFoldDB" id="A0AAE0CBM9"/>
<dbReference type="SMART" id="SM00368">
    <property type="entry name" value="LRR_RI"/>
    <property type="match status" value="9"/>
</dbReference>
<feature type="compositionally biased region" description="Basic and acidic residues" evidence="4">
    <location>
        <begin position="275"/>
        <end position="286"/>
    </location>
</feature>
<protein>
    <submittedName>
        <fullName evidence="5">Uncharacterized protein</fullName>
    </submittedName>
</protein>